<feature type="compositionally biased region" description="Low complexity" evidence="1">
    <location>
        <begin position="88"/>
        <end position="109"/>
    </location>
</feature>
<evidence type="ECO:0000313" key="2">
    <source>
        <dbReference type="EMBL" id="KAK0599870.1"/>
    </source>
</evidence>
<name>A0AA39T197_ACESA</name>
<dbReference type="SUPFAM" id="SSF51069">
    <property type="entry name" value="Carbonic anhydrase"/>
    <property type="match status" value="1"/>
</dbReference>
<keyword evidence="3" id="KW-1185">Reference proteome</keyword>
<dbReference type="Gene3D" id="3.10.200.10">
    <property type="entry name" value="Alpha carbonic anhydrase"/>
    <property type="match status" value="1"/>
</dbReference>
<accession>A0AA39T197</accession>
<reference evidence="2" key="2">
    <citation type="submission" date="2023-06" db="EMBL/GenBank/DDBJ databases">
        <authorList>
            <person name="Swenson N.G."/>
            <person name="Wegrzyn J.L."/>
            <person name="Mcevoy S.L."/>
        </authorList>
    </citation>
    <scope>NUCLEOTIDE SEQUENCE</scope>
    <source>
        <strain evidence="2">NS2018</strain>
        <tissue evidence="2">Leaf</tissue>
    </source>
</reference>
<reference evidence="2" key="1">
    <citation type="journal article" date="2022" name="Plant J.">
        <title>Strategies of tolerance reflected in two North American maple genomes.</title>
        <authorList>
            <person name="McEvoy S.L."/>
            <person name="Sezen U.U."/>
            <person name="Trouern-Trend A."/>
            <person name="McMahon S.M."/>
            <person name="Schaberg P.G."/>
            <person name="Yang J."/>
            <person name="Wegrzyn J.L."/>
            <person name="Swenson N.G."/>
        </authorList>
    </citation>
    <scope>NUCLEOTIDE SEQUENCE</scope>
    <source>
        <strain evidence="2">NS2018</strain>
    </source>
</reference>
<protein>
    <submittedName>
        <fullName evidence="2">Uncharacterized protein</fullName>
    </submittedName>
</protein>
<evidence type="ECO:0000313" key="3">
    <source>
        <dbReference type="Proteomes" id="UP001168877"/>
    </source>
</evidence>
<dbReference type="EMBL" id="JAUESC010000003">
    <property type="protein sequence ID" value="KAK0599870.1"/>
    <property type="molecule type" value="Genomic_DNA"/>
</dbReference>
<feature type="region of interest" description="Disordered" evidence="1">
    <location>
        <begin position="1"/>
        <end position="62"/>
    </location>
</feature>
<organism evidence="2 3">
    <name type="scientific">Acer saccharum</name>
    <name type="common">Sugar maple</name>
    <dbReference type="NCBI Taxonomy" id="4024"/>
    <lineage>
        <taxon>Eukaryota</taxon>
        <taxon>Viridiplantae</taxon>
        <taxon>Streptophyta</taxon>
        <taxon>Embryophyta</taxon>
        <taxon>Tracheophyta</taxon>
        <taxon>Spermatophyta</taxon>
        <taxon>Magnoliopsida</taxon>
        <taxon>eudicotyledons</taxon>
        <taxon>Gunneridae</taxon>
        <taxon>Pentapetalae</taxon>
        <taxon>rosids</taxon>
        <taxon>malvids</taxon>
        <taxon>Sapindales</taxon>
        <taxon>Sapindaceae</taxon>
        <taxon>Hippocastanoideae</taxon>
        <taxon>Acereae</taxon>
        <taxon>Acer</taxon>
    </lineage>
</organism>
<feature type="compositionally biased region" description="Polar residues" evidence="1">
    <location>
        <begin position="14"/>
        <end position="26"/>
    </location>
</feature>
<dbReference type="InterPro" id="IPR036398">
    <property type="entry name" value="CA_dom_sf"/>
</dbReference>
<dbReference type="AlphaFoldDB" id="A0AA39T197"/>
<proteinExistence type="predicted"/>
<feature type="region of interest" description="Disordered" evidence="1">
    <location>
        <begin position="80"/>
        <end position="110"/>
    </location>
</feature>
<feature type="compositionally biased region" description="Low complexity" evidence="1">
    <location>
        <begin position="51"/>
        <end position="62"/>
    </location>
</feature>
<comment type="caution">
    <text evidence="2">The sequence shown here is derived from an EMBL/GenBank/DDBJ whole genome shotgun (WGS) entry which is preliminary data.</text>
</comment>
<evidence type="ECO:0000256" key="1">
    <source>
        <dbReference type="SAM" id="MobiDB-lite"/>
    </source>
</evidence>
<dbReference type="Proteomes" id="UP001168877">
    <property type="component" value="Unassembled WGS sequence"/>
</dbReference>
<gene>
    <name evidence="2" type="ORF">LWI29_009345</name>
</gene>
<sequence length="186" mass="19683">MPSSAVLSHELSPHETSISTMQTDTMQLPLPVDTDVTVPAQSSSSTAAGLVEPPASASAPVTASSESVGQAITNASSVSVPTLQQPWSPASSPLPATTTAATPAAESTTQRMRERLITVKVVKKDLHAGETGDLKHEWSDCKKGAMQSPIEMSSDRVQVNVKSREIKRRYKPSNAIVKNRGHDISV</sequence>